<name>A0ACB9C8J1_9ASTR</name>
<reference evidence="1 2" key="2">
    <citation type="journal article" date="2022" name="Mol. Ecol. Resour.">
        <title>The genomes of chicory, endive, great burdock and yacon provide insights into Asteraceae paleo-polyploidization history and plant inulin production.</title>
        <authorList>
            <person name="Fan W."/>
            <person name="Wang S."/>
            <person name="Wang H."/>
            <person name="Wang A."/>
            <person name="Jiang F."/>
            <person name="Liu H."/>
            <person name="Zhao H."/>
            <person name="Xu D."/>
            <person name="Zhang Y."/>
        </authorList>
    </citation>
    <scope>NUCLEOTIDE SEQUENCE [LARGE SCALE GENOMIC DNA]</scope>
    <source>
        <strain evidence="2">cv. Yunnan</strain>
        <tissue evidence="1">Leaves</tissue>
    </source>
</reference>
<organism evidence="1 2">
    <name type="scientific">Smallanthus sonchifolius</name>
    <dbReference type="NCBI Taxonomy" id="185202"/>
    <lineage>
        <taxon>Eukaryota</taxon>
        <taxon>Viridiplantae</taxon>
        <taxon>Streptophyta</taxon>
        <taxon>Embryophyta</taxon>
        <taxon>Tracheophyta</taxon>
        <taxon>Spermatophyta</taxon>
        <taxon>Magnoliopsida</taxon>
        <taxon>eudicotyledons</taxon>
        <taxon>Gunneridae</taxon>
        <taxon>Pentapetalae</taxon>
        <taxon>asterids</taxon>
        <taxon>campanulids</taxon>
        <taxon>Asterales</taxon>
        <taxon>Asteraceae</taxon>
        <taxon>Asteroideae</taxon>
        <taxon>Heliantheae alliance</taxon>
        <taxon>Millerieae</taxon>
        <taxon>Smallanthus</taxon>
    </lineage>
</organism>
<keyword evidence="2" id="KW-1185">Reference proteome</keyword>
<proteinExistence type="predicted"/>
<evidence type="ECO:0000313" key="2">
    <source>
        <dbReference type="Proteomes" id="UP001056120"/>
    </source>
</evidence>
<dbReference type="Proteomes" id="UP001056120">
    <property type="component" value="Linkage Group LG21"/>
</dbReference>
<protein>
    <submittedName>
        <fullName evidence="1">Uncharacterized protein</fullName>
    </submittedName>
</protein>
<accession>A0ACB9C8J1</accession>
<comment type="caution">
    <text evidence="1">The sequence shown here is derived from an EMBL/GenBank/DDBJ whole genome shotgun (WGS) entry which is preliminary data.</text>
</comment>
<sequence length="177" mass="19397">MTFNIALIPTNEKCPKKHTQKLTENNNPLDLNNFPDDHLTKETLDHESSSSSASGIYRKKKNGGKDESGKVYECSEQAVVHGGFHHQAGYNITTTILPAVPPPQPSPRMYTSHPVNDYFLGHVCSGNPPAFSLQSSPAENTNNYTCIGAPVGQSFTLAQGSREMAQSPITRYHQHGF</sequence>
<dbReference type="EMBL" id="CM042038">
    <property type="protein sequence ID" value="KAI3730582.1"/>
    <property type="molecule type" value="Genomic_DNA"/>
</dbReference>
<evidence type="ECO:0000313" key="1">
    <source>
        <dbReference type="EMBL" id="KAI3730582.1"/>
    </source>
</evidence>
<gene>
    <name evidence="1" type="ORF">L1987_61753</name>
</gene>
<reference evidence="2" key="1">
    <citation type="journal article" date="2022" name="Mol. Ecol. Resour.">
        <title>The genomes of chicory, endive, great burdock and yacon provide insights into Asteraceae palaeo-polyploidization history and plant inulin production.</title>
        <authorList>
            <person name="Fan W."/>
            <person name="Wang S."/>
            <person name="Wang H."/>
            <person name="Wang A."/>
            <person name="Jiang F."/>
            <person name="Liu H."/>
            <person name="Zhao H."/>
            <person name="Xu D."/>
            <person name="Zhang Y."/>
        </authorList>
    </citation>
    <scope>NUCLEOTIDE SEQUENCE [LARGE SCALE GENOMIC DNA]</scope>
    <source>
        <strain evidence="2">cv. Yunnan</strain>
    </source>
</reference>